<name>A0ABX0LXF4_9BURK</name>
<reference evidence="1 2" key="1">
    <citation type="submission" date="2019-09" db="EMBL/GenBank/DDBJ databases">
        <title>Taxonomy of Antarctic Massilia spp.: description of Massilia rubra sp. nov., Massilia aquatica sp. nov., Massilia mucilaginosa sp. nov., Massilia frigida sp. nov. isolated from streams, lakes and regoliths.</title>
        <authorList>
            <person name="Holochova P."/>
            <person name="Sedlacek I."/>
            <person name="Kralova S."/>
            <person name="Maslanova I."/>
            <person name="Busse H.-J."/>
            <person name="Stankova E."/>
            <person name="Vrbovska V."/>
            <person name="Kovarovic V."/>
            <person name="Bartak M."/>
            <person name="Svec P."/>
            <person name="Pantucek R."/>
        </authorList>
    </citation>
    <scope>NUCLEOTIDE SEQUENCE [LARGE SCALE GENOMIC DNA]</scope>
    <source>
        <strain evidence="1 2">CCM 8693</strain>
    </source>
</reference>
<proteinExistence type="predicted"/>
<evidence type="ECO:0000313" key="2">
    <source>
        <dbReference type="Proteomes" id="UP000819052"/>
    </source>
</evidence>
<gene>
    <name evidence="1" type="ORF">F1609_04855</name>
</gene>
<dbReference type="EMBL" id="VVIW01000002">
    <property type="protein sequence ID" value="NHZ39500.1"/>
    <property type="molecule type" value="Genomic_DNA"/>
</dbReference>
<protein>
    <submittedName>
        <fullName evidence="1">Uncharacterized protein</fullName>
    </submittedName>
</protein>
<dbReference type="RefSeq" id="WP_167075238.1">
    <property type="nucleotide sequence ID" value="NZ_VVIW01000002.1"/>
</dbReference>
<sequence>MLFIRSVDQYGGALAGGLVVEHGRLAMRVTPFQVIKMEKGVAMKAWKQWIGAAETGGTLL</sequence>
<accession>A0ABX0LXF4</accession>
<organism evidence="1 2">
    <name type="scientific">Massilia aquatica</name>
    <dbReference type="NCBI Taxonomy" id="2609000"/>
    <lineage>
        <taxon>Bacteria</taxon>
        <taxon>Pseudomonadati</taxon>
        <taxon>Pseudomonadota</taxon>
        <taxon>Betaproteobacteria</taxon>
        <taxon>Burkholderiales</taxon>
        <taxon>Oxalobacteraceae</taxon>
        <taxon>Telluria group</taxon>
        <taxon>Massilia</taxon>
    </lineage>
</organism>
<evidence type="ECO:0000313" key="1">
    <source>
        <dbReference type="EMBL" id="NHZ39500.1"/>
    </source>
</evidence>
<dbReference type="Proteomes" id="UP000819052">
    <property type="component" value="Unassembled WGS sequence"/>
</dbReference>
<keyword evidence="2" id="KW-1185">Reference proteome</keyword>
<comment type="caution">
    <text evidence="1">The sequence shown here is derived from an EMBL/GenBank/DDBJ whole genome shotgun (WGS) entry which is preliminary data.</text>
</comment>